<gene>
    <name evidence="1" type="ORF">JJL49_10805</name>
</gene>
<reference evidence="1" key="1">
    <citation type="submission" date="2021-01" db="EMBL/GenBank/DDBJ databases">
        <title>Draft genome of Pantoea agglomerans Eh 335.</title>
        <authorList>
            <person name="Emsley S.A."/>
            <person name="Oline D.K."/>
            <person name="Saw J.H."/>
            <person name="Ushijima B."/>
            <person name="Videau P."/>
            <person name="Koyack M.J."/>
        </authorList>
    </citation>
    <scope>NUCLEOTIDE SEQUENCE</scope>
    <source>
        <strain evidence="1">Eh 335</strain>
    </source>
</reference>
<name>A0ACC5RLY5_ENTAG</name>
<sequence>MNKNPRPVLQAESETPDDISALGDAFSLGAFRYIDIARQERLAAIYERWPLLTELDARQNKES</sequence>
<protein>
    <submittedName>
        <fullName evidence="1">Uncharacterized protein</fullName>
    </submittedName>
</protein>
<organism evidence="1 2">
    <name type="scientific">Enterobacter agglomerans</name>
    <name type="common">Erwinia herbicola</name>
    <name type="synonym">Pantoea agglomerans</name>
    <dbReference type="NCBI Taxonomy" id="549"/>
    <lineage>
        <taxon>Bacteria</taxon>
        <taxon>Pseudomonadati</taxon>
        <taxon>Pseudomonadota</taxon>
        <taxon>Gammaproteobacteria</taxon>
        <taxon>Enterobacterales</taxon>
        <taxon>Erwiniaceae</taxon>
        <taxon>Pantoea</taxon>
        <taxon>Pantoea agglomerans group</taxon>
    </lineage>
</organism>
<proteinExistence type="predicted"/>
<evidence type="ECO:0000313" key="1">
    <source>
        <dbReference type="EMBL" id="MBK4725718.1"/>
    </source>
</evidence>
<keyword evidence="2" id="KW-1185">Reference proteome</keyword>
<dbReference type="EMBL" id="JAEOXF010000005">
    <property type="protein sequence ID" value="MBK4725718.1"/>
    <property type="molecule type" value="Genomic_DNA"/>
</dbReference>
<evidence type="ECO:0000313" key="2">
    <source>
        <dbReference type="Proteomes" id="UP000633731"/>
    </source>
</evidence>
<comment type="caution">
    <text evidence="1">The sequence shown here is derived from an EMBL/GenBank/DDBJ whole genome shotgun (WGS) entry which is preliminary data.</text>
</comment>
<accession>A0ACC5RLY5</accession>
<dbReference type="Proteomes" id="UP000633731">
    <property type="component" value="Unassembled WGS sequence"/>
</dbReference>